<evidence type="ECO:0000256" key="2">
    <source>
        <dbReference type="HAMAP-Rule" id="MF_00634"/>
    </source>
</evidence>
<dbReference type="SUPFAM" id="SSF69786">
    <property type="entry name" value="YggU-like"/>
    <property type="match status" value="1"/>
</dbReference>
<dbReference type="RefSeq" id="WP_011509201.1">
    <property type="nucleotide sequence ID" value="NC_007964.1"/>
</dbReference>
<proteinExistence type="inferred from homology"/>
<dbReference type="KEGG" id="nha:Nham_0608"/>
<dbReference type="HAMAP" id="MF_00634">
    <property type="entry name" value="UPF0235"/>
    <property type="match status" value="1"/>
</dbReference>
<evidence type="ECO:0000313" key="3">
    <source>
        <dbReference type="EMBL" id="ABE61497.1"/>
    </source>
</evidence>
<dbReference type="Proteomes" id="UP000001953">
    <property type="component" value="Chromosome"/>
</dbReference>
<evidence type="ECO:0000256" key="1">
    <source>
        <dbReference type="ARBA" id="ARBA00010364"/>
    </source>
</evidence>
<dbReference type="InterPro" id="IPR003746">
    <property type="entry name" value="DUF167"/>
</dbReference>
<reference evidence="3 4" key="1">
    <citation type="submission" date="2006-03" db="EMBL/GenBank/DDBJ databases">
        <title>Complete sequence of chromosome of Nitrobacter hamburgensis X14.</title>
        <authorList>
            <consortium name="US DOE Joint Genome Institute"/>
            <person name="Copeland A."/>
            <person name="Lucas S."/>
            <person name="Lapidus A."/>
            <person name="Barry K."/>
            <person name="Detter J.C."/>
            <person name="Glavina del Rio T."/>
            <person name="Hammon N."/>
            <person name="Israni S."/>
            <person name="Dalin E."/>
            <person name="Tice H."/>
            <person name="Pitluck S."/>
            <person name="Chain P."/>
            <person name="Malfatti S."/>
            <person name="Shin M."/>
            <person name="Vergez L."/>
            <person name="Schmutz J."/>
            <person name="Larimer F."/>
            <person name="Land M."/>
            <person name="Hauser L."/>
            <person name="Kyrpides N."/>
            <person name="Ivanova N."/>
            <person name="Ward B."/>
            <person name="Arp D."/>
            <person name="Klotz M."/>
            <person name="Stein L."/>
            <person name="O'Mullan G."/>
            <person name="Starkenburg S."/>
            <person name="Sayavedra L."/>
            <person name="Poret-Peterson A.T."/>
            <person name="Gentry M.E."/>
            <person name="Bruce D."/>
            <person name="Richardson P."/>
        </authorList>
    </citation>
    <scope>NUCLEOTIDE SEQUENCE [LARGE SCALE GENOMIC DNA]</scope>
    <source>
        <strain evidence="4">DSM 10229 / NCIMB 13809 / X14</strain>
    </source>
</reference>
<dbReference type="NCBIfam" id="NF002348">
    <property type="entry name" value="PRK01310.1"/>
    <property type="match status" value="1"/>
</dbReference>
<evidence type="ECO:0000313" key="4">
    <source>
        <dbReference type="Proteomes" id="UP000001953"/>
    </source>
</evidence>
<accession>Q1QQK0</accession>
<dbReference type="EMBL" id="CP000319">
    <property type="protein sequence ID" value="ABE61497.1"/>
    <property type="molecule type" value="Genomic_DNA"/>
</dbReference>
<dbReference type="SMART" id="SM01152">
    <property type="entry name" value="DUF167"/>
    <property type="match status" value="1"/>
</dbReference>
<dbReference type="InterPro" id="IPR036591">
    <property type="entry name" value="YggU-like_sf"/>
</dbReference>
<dbReference type="eggNOG" id="COG1872">
    <property type="taxonomic scope" value="Bacteria"/>
</dbReference>
<dbReference type="Gene3D" id="3.30.1200.10">
    <property type="entry name" value="YggU-like"/>
    <property type="match status" value="1"/>
</dbReference>
<comment type="similarity">
    <text evidence="1 2">Belongs to the UPF0235 family.</text>
</comment>
<dbReference type="AlphaFoldDB" id="Q1QQK0"/>
<keyword evidence="4" id="KW-1185">Reference proteome</keyword>
<organism evidence="3 4">
    <name type="scientific">Nitrobacter hamburgensis (strain DSM 10229 / NCIMB 13809 / X14)</name>
    <dbReference type="NCBI Taxonomy" id="323097"/>
    <lineage>
        <taxon>Bacteria</taxon>
        <taxon>Pseudomonadati</taxon>
        <taxon>Pseudomonadota</taxon>
        <taxon>Alphaproteobacteria</taxon>
        <taxon>Hyphomicrobiales</taxon>
        <taxon>Nitrobacteraceae</taxon>
        <taxon>Nitrobacter</taxon>
    </lineage>
</organism>
<dbReference type="STRING" id="323097.Nham_0608"/>
<name>Q1QQK0_NITHX</name>
<sequence length="106" mass="11101">MEPWRHSSQGLSIALRVTPRGGRDGIDGIEMLADGRPVVKVRVRAIAEGGEANRAVMAVLAKALGVRKIDVRILAGATSRLKQVAVGGDPVKLGDALRALTAAQPE</sequence>
<dbReference type="NCBIfam" id="TIGR00251">
    <property type="entry name" value="DUF167 family protein"/>
    <property type="match status" value="1"/>
</dbReference>
<gene>
    <name evidence="3" type="ordered locus">Nham_0608</name>
</gene>
<dbReference type="HOGENOM" id="CLU_130694_3_0_5"/>
<dbReference type="OrthoDB" id="9801972at2"/>
<dbReference type="Pfam" id="PF02594">
    <property type="entry name" value="DUF167"/>
    <property type="match status" value="1"/>
</dbReference>
<protein>
    <recommendedName>
        <fullName evidence="2">UPF0235 protein Nham_0608</fullName>
    </recommendedName>
</protein>